<dbReference type="CDD" id="cd00086">
    <property type="entry name" value="homeodomain"/>
    <property type="match status" value="1"/>
</dbReference>
<name>A0A0R3W8E2_TAEAS</name>
<evidence type="ECO:0000256" key="7">
    <source>
        <dbReference type="PROSITE-ProRule" id="PRU00108"/>
    </source>
</evidence>
<dbReference type="InterPro" id="IPR001356">
    <property type="entry name" value="HD"/>
</dbReference>
<protein>
    <submittedName>
        <fullName evidence="13">Homeobox domain-containing protein</fullName>
    </submittedName>
</protein>
<dbReference type="GO" id="GO:0000978">
    <property type="term" value="F:RNA polymerase II cis-regulatory region sequence-specific DNA binding"/>
    <property type="evidence" value="ECO:0007669"/>
    <property type="project" value="TreeGrafter"/>
</dbReference>
<feature type="DNA-binding region" description="Homeobox" evidence="7">
    <location>
        <begin position="176"/>
        <end position="235"/>
    </location>
</feature>
<feature type="region of interest" description="Disordered" evidence="9">
    <location>
        <begin position="223"/>
        <end position="272"/>
    </location>
</feature>
<reference evidence="13" key="1">
    <citation type="submission" date="2017-02" db="UniProtKB">
        <authorList>
            <consortium name="WormBaseParasite"/>
        </authorList>
    </citation>
    <scope>IDENTIFICATION</scope>
</reference>
<sequence length="417" mass="47007">MNAGESKKFSTFSALSLLDSSPTATFPEDMPTQKEVLAAFVAARAALKWSPEDDIFSRTQEIIKICQSLENAGNVDCLCQFMWSLPKRGDLWEVLNRDEVILRSRALIAFHTRNFAELYSLLEHHNFSKASHAKMQALWLEAHYQEAERLRGRALGPVDKYRVRKKYPLPKTIWDGEQKTHCFKERTRSLLREWYLQDPYPGPNKKRELANATGLTPTQVGNWFKNRRQRDRAAASKNQRILLPEESDEEISVDTKVPPSSSSPSMNQVEQLSPPSVCLDDVNLAKLKPLPSPSRPSSFNAESLIDRKRSFQESFGEKSVGGDWIGRAMPMMPPISVAMTNLIPDFRSTSLPQWYLQASCALATLLPPDLRGLVPQLPSFMFPSLALSNLPLPQFHVEQTTSPSSSKTQESETTASL</sequence>
<dbReference type="Gene3D" id="1.10.10.60">
    <property type="entry name" value="Homeodomain-like"/>
    <property type="match status" value="1"/>
</dbReference>
<dbReference type="Proteomes" id="UP000282613">
    <property type="component" value="Unassembled WGS sequence"/>
</dbReference>
<proteinExistence type="inferred from homology"/>
<feature type="compositionally biased region" description="Polar residues" evidence="9">
    <location>
        <begin position="258"/>
        <end position="272"/>
    </location>
</feature>
<evidence type="ECO:0000313" key="13">
    <source>
        <dbReference type="WBParaSite" id="TASK_0000662201-mRNA-1"/>
    </source>
</evidence>
<dbReference type="OrthoDB" id="3501850at2759"/>
<dbReference type="SUPFAM" id="SSF46689">
    <property type="entry name" value="Homeodomain-like"/>
    <property type="match status" value="1"/>
</dbReference>
<evidence type="ECO:0000256" key="4">
    <source>
        <dbReference type="ARBA" id="ARBA00023125"/>
    </source>
</evidence>
<organism evidence="13">
    <name type="scientific">Taenia asiatica</name>
    <name type="common">Asian tapeworm</name>
    <dbReference type="NCBI Taxonomy" id="60517"/>
    <lineage>
        <taxon>Eukaryota</taxon>
        <taxon>Metazoa</taxon>
        <taxon>Spiralia</taxon>
        <taxon>Lophotrochozoa</taxon>
        <taxon>Platyhelminthes</taxon>
        <taxon>Cestoda</taxon>
        <taxon>Eucestoda</taxon>
        <taxon>Cyclophyllidea</taxon>
        <taxon>Taeniidae</taxon>
        <taxon>Taenia</taxon>
    </lineage>
</organism>
<dbReference type="GO" id="GO:0005634">
    <property type="term" value="C:nucleus"/>
    <property type="evidence" value="ECO:0007669"/>
    <property type="project" value="UniProtKB-SubCell"/>
</dbReference>
<comment type="similarity">
    <text evidence="2">Belongs to the SIX/Sine oculis homeobox family.</text>
</comment>
<evidence type="ECO:0000256" key="8">
    <source>
        <dbReference type="RuleBase" id="RU000682"/>
    </source>
</evidence>
<evidence type="ECO:0000256" key="6">
    <source>
        <dbReference type="ARBA" id="ARBA00023242"/>
    </source>
</evidence>
<evidence type="ECO:0000256" key="5">
    <source>
        <dbReference type="ARBA" id="ARBA00023155"/>
    </source>
</evidence>
<reference evidence="11 12" key="2">
    <citation type="submission" date="2018-11" db="EMBL/GenBank/DDBJ databases">
        <authorList>
            <consortium name="Pathogen Informatics"/>
        </authorList>
    </citation>
    <scope>NUCLEOTIDE SEQUENCE [LARGE SCALE GENOMIC DNA]</scope>
</reference>
<keyword evidence="5 7" id="KW-0371">Homeobox</keyword>
<keyword evidence="12" id="KW-1185">Reference proteome</keyword>
<evidence type="ECO:0000256" key="1">
    <source>
        <dbReference type="ARBA" id="ARBA00004123"/>
    </source>
</evidence>
<dbReference type="AlphaFoldDB" id="A0A0R3W8E2"/>
<evidence type="ECO:0000313" key="12">
    <source>
        <dbReference type="Proteomes" id="UP000282613"/>
    </source>
</evidence>
<evidence type="ECO:0000256" key="9">
    <source>
        <dbReference type="SAM" id="MobiDB-lite"/>
    </source>
</evidence>
<dbReference type="Pfam" id="PF16878">
    <property type="entry name" value="SIX1_SD"/>
    <property type="match status" value="1"/>
</dbReference>
<dbReference type="PROSITE" id="PS50071">
    <property type="entry name" value="HOMEOBOX_2"/>
    <property type="match status" value="1"/>
</dbReference>
<dbReference type="EMBL" id="UYRS01018519">
    <property type="protein sequence ID" value="VDK37051.1"/>
    <property type="molecule type" value="Genomic_DNA"/>
</dbReference>
<evidence type="ECO:0000259" key="10">
    <source>
        <dbReference type="PROSITE" id="PS50071"/>
    </source>
</evidence>
<keyword evidence="4 7" id="KW-0238">DNA-binding</keyword>
<dbReference type="GO" id="GO:0005667">
    <property type="term" value="C:transcription regulator complex"/>
    <property type="evidence" value="ECO:0007669"/>
    <property type="project" value="TreeGrafter"/>
</dbReference>
<gene>
    <name evidence="11" type="ORF">TASK_LOCUS6623</name>
</gene>
<dbReference type="InterPro" id="IPR009057">
    <property type="entry name" value="Homeodomain-like_sf"/>
</dbReference>
<keyword evidence="6 7" id="KW-0539">Nucleus</keyword>
<evidence type="ECO:0000256" key="2">
    <source>
        <dbReference type="ARBA" id="ARBA00008161"/>
    </source>
</evidence>
<dbReference type="WBParaSite" id="TASK_0000662201-mRNA-1">
    <property type="protein sequence ID" value="TASK_0000662201-mRNA-1"/>
    <property type="gene ID" value="TASK_0000662201"/>
</dbReference>
<accession>A0A0R3W8E2</accession>
<dbReference type="STRING" id="60517.A0A0R3W8E2"/>
<keyword evidence="3" id="KW-0217">Developmental protein</keyword>
<evidence type="ECO:0000256" key="3">
    <source>
        <dbReference type="ARBA" id="ARBA00022473"/>
    </source>
</evidence>
<dbReference type="GO" id="GO:0000981">
    <property type="term" value="F:DNA-binding transcription factor activity, RNA polymerase II-specific"/>
    <property type="evidence" value="ECO:0007669"/>
    <property type="project" value="TreeGrafter"/>
</dbReference>
<dbReference type="InterPro" id="IPR031701">
    <property type="entry name" value="SIX1_SD"/>
</dbReference>
<dbReference type="SMART" id="SM00389">
    <property type="entry name" value="HOX"/>
    <property type="match status" value="1"/>
</dbReference>
<dbReference type="FunFam" id="1.10.10.60:FF:000046">
    <property type="entry name" value="SIX homeobox 3"/>
    <property type="match status" value="1"/>
</dbReference>
<feature type="domain" description="Homeobox" evidence="10">
    <location>
        <begin position="174"/>
        <end position="234"/>
    </location>
</feature>
<dbReference type="Pfam" id="PF00046">
    <property type="entry name" value="Homeodomain"/>
    <property type="match status" value="1"/>
</dbReference>
<dbReference type="PANTHER" id="PTHR10390:SF33">
    <property type="entry name" value="PROTEIN OPTIX"/>
    <property type="match status" value="1"/>
</dbReference>
<dbReference type="PANTHER" id="PTHR10390">
    <property type="entry name" value="HOMEOBOX PROTEIN SIX"/>
    <property type="match status" value="1"/>
</dbReference>
<comment type="subcellular location">
    <subcellularLocation>
        <location evidence="1 7 8">Nucleus</location>
    </subcellularLocation>
</comment>
<feature type="region of interest" description="Disordered" evidence="9">
    <location>
        <begin position="397"/>
        <end position="417"/>
    </location>
</feature>
<evidence type="ECO:0000313" key="11">
    <source>
        <dbReference type="EMBL" id="VDK37051.1"/>
    </source>
</evidence>